<organism evidence="2 3">
    <name type="scientific">Actinokineospora iranica</name>
    <dbReference type="NCBI Taxonomy" id="1271860"/>
    <lineage>
        <taxon>Bacteria</taxon>
        <taxon>Bacillati</taxon>
        <taxon>Actinomycetota</taxon>
        <taxon>Actinomycetes</taxon>
        <taxon>Pseudonocardiales</taxon>
        <taxon>Pseudonocardiaceae</taxon>
        <taxon>Actinokineospora</taxon>
    </lineage>
</organism>
<proteinExistence type="predicted"/>
<evidence type="ECO:0000313" key="2">
    <source>
        <dbReference type="EMBL" id="SDC11260.1"/>
    </source>
</evidence>
<keyword evidence="1" id="KW-0812">Transmembrane</keyword>
<dbReference type="OrthoDB" id="3873944at2"/>
<evidence type="ECO:0008006" key="4">
    <source>
        <dbReference type="Google" id="ProtNLM"/>
    </source>
</evidence>
<keyword evidence="1" id="KW-0472">Membrane</keyword>
<feature type="transmembrane region" description="Helical" evidence="1">
    <location>
        <begin position="119"/>
        <end position="140"/>
    </location>
</feature>
<keyword evidence="3" id="KW-1185">Reference proteome</keyword>
<dbReference type="RefSeq" id="WP_091447024.1">
    <property type="nucleotide sequence ID" value="NZ_FMZZ01000001.1"/>
</dbReference>
<evidence type="ECO:0000256" key="1">
    <source>
        <dbReference type="SAM" id="Phobius"/>
    </source>
</evidence>
<dbReference type="AlphaFoldDB" id="A0A1G6IXW7"/>
<dbReference type="EMBL" id="FMZZ01000001">
    <property type="protein sequence ID" value="SDC11260.1"/>
    <property type="molecule type" value="Genomic_DNA"/>
</dbReference>
<dbReference type="Proteomes" id="UP000199501">
    <property type="component" value="Unassembled WGS sequence"/>
</dbReference>
<gene>
    <name evidence="2" type="ORF">SAMN05216174_101145</name>
</gene>
<sequence>MAVLGWLAAVVLLLIAVLHLVWTVSPWPLRSREEFARRVVGVPEDKLPGPGLTALVALLLVAAAYLVGARAGIFGAFGPPWLVPTGAGVVAGVLLVRGVAGYLASSRRETDFARLDLRIYAPLSAGLGLLCGIVAVGGGAG</sequence>
<evidence type="ECO:0000313" key="3">
    <source>
        <dbReference type="Proteomes" id="UP000199501"/>
    </source>
</evidence>
<protein>
    <recommendedName>
        <fullName evidence="4">DUF3995 domain-containing protein</fullName>
    </recommendedName>
</protein>
<reference evidence="3" key="1">
    <citation type="submission" date="2016-10" db="EMBL/GenBank/DDBJ databases">
        <authorList>
            <person name="Varghese N."/>
            <person name="Submissions S."/>
        </authorList>
    </citation>
    <scope>NUCLEOTIDE SEQUENCE [LARGE SCALE GENOMIC DNA]</scope>
    <source>
        <strain evidence="3">IBRC-M 10403</strain>
    </source>
</reference>
<keyword evidence="1" id="KW-1133">Transmembrane helix</keyword>
<feature type="transmembrane region" description="Helical" evidence="1">
    <location>
        <begin position="81"/>
        <end position="104"/>
    </location>
</feature>
<accession>A0A1G6IXW7</accession>
<dbReference type="Pfam" id="PF13160">
    <property type="entry name" value="DUF3995"/>
    <property type="match status" value="1"/>
</dbReference>
<feature type="transmembrane region" description="Helical" evidence="1">
    <location>
        <begin position="47"/>
        <end position="69"/>
    </location>
</feature>
<dbReference type="STRING" id="1271860.SAMN05216174_101145"/>
<dbReference type="InterPro" id="IPR025058">
    <property type="entry name" value="DUF3995"/>
</dbReference>
<name>A0A1G6IXW7_9PSEU</name>